<dbReference type="Proteomes" id="UP001408356">
    <property type="component" value="Unassembled WGS sequence"/>
</dbReference>
<protein>
    <submittedName>
        <fullName evidence="2">Uncharacterized protein</fullName>
    </submittedName>
</protein>
<keyword evidence="3" id="KW-1185">Reference proteome</keyword>
<accession>A0ABR2UH97</accession>
<dbReference type="EMBL" id="JARVKF010000431">
    <property type="protein sequence ID" value="KAK9414003.1"/>
    <property type="molecule type" value="Genomic_DNA"/>
</dbReference>
<evidence type="ECO:0000313" key="2">
    <source>
        <dbReference type="EMBL" id="KAK9414003.1"/>
    </source>
</evidence>
<reference evidence="2 3" key="1">
    <citation type="journal article" date="2024" name="J. Plant Pathol.">
        <title>Sequence and assembly of the genome of Seiridium unicorne, isolate CBS 538.82, causal agent of cypress canker disease.</title>
        <authorList>
            <person name="Scali E."/>
            <person name="Rocca G.D."/>
            <person name="Danti R."/>
            <person name="Garbelotto M."/>
            <person name="Barberini S."/>
            <person name="Baroncelli R."/>
            <person name="Emiliani G."/>
        </authorList>
    </citation>
    <scope>NUCLEOTIDE SEQUENCE [LARGE SCALE GENOMIC DNA]</scope>
    <source>
        <strain evidence="2 3">BM-138-508</strain>
    </source>
</reference>
<feature type="compositionally biased region" description="Polar residues" evidence="1">
    <location>
        <begin position="58"/>
        <end position="70"/>
    </location>
</feature>
<comment type="caution">
    <text evidence="2">The sequence shown here is derived from an EMBL/GenBank/DDBJ whole genome shotgun (WGS) entry which is preliminary data.</text>
</comment>
<organism evidence="2 3">
    <name type="scientific">Seiridium unicorne</name>
    <dbReference type="NCBI Taxonomy" id="138068"/>
    <lineage>
        <taxon>Eukaryota</taxon>
        <taxon>Fungi</taxon>
        <taxon>Dikarya</taxon>
        <taxon>Ascomycota</taxon>
        <taxon>Pezizomycotina</taxon>
        <taxon>Sordariomycetes</taxon>
        <taxon>Xylariomycetidae</taxon>
        <taxon>Amphisphaeriales</taxon>
        <taxon>Sporocadaceae</taxon>
        <taxon>Seiridium</taxon>
    </lineage>
</organism>
<sequence length="70" mass="8099">MDSTQVQTRLSRQTLSQLPYKSNITSYLQHDQNFERRAQGLPTRPVNPSKAIRDFERQWNSNSSRGTSGM</sequence>
<evidence type="ECO:0000256" key="1">
    <source>
        <dbReference type="SAM" id="MobiDB-lite"/>
    </source>
</evidence>
<proteinExistence type="predicted"/>
<feature type="region of interest" description="Disordered" evidence="1">
    <location>
        <begin position="34"/>
        <end position="70"/>
    </location>
</feature>
<evidence type="ECO:0000313" key="3">
    <source>
        <dbReference type="Proteomes" id="UP001408356"/>
    </source>
</evidence>
<name>A0ABR2UH97_9PEZI</name>
<gene>
    <name evidence="2" type="ORF">SUNI508_11455</name>
</gene>